<evidence type="ECO:0000256" key="4">
    <source>
        <dbReference type="ARBA" id="ARBA00022691"/>
    </source>
</evidence>
<evidence type="ECO:0000313" key="7">
    <source>
        <dbReference type="Proteomes" id="UP000481153"/>
    </source>
</evidence>
<accession>A0A6G0XWL2</accession>
<dbReference type="AlphaFoldDB" id="A0A6G0XWL2"/>
<dbReference type="VEuPathDB" id="FungiDB:AeMF1_017606"/>
<dbReference type="SUPFAM" id="SSF53335">
    <property type="entry name" value="S-adenosyl-L-methionine-dependent methyltransferases"/>
    <property type="match status" value="1"/>
</dbReference>
<sequence length="185" mass="20536">MAIATPRGVARLQAVFRGQRSRKLHVERVKKNLAWAPFVPCSLEAAQAMLHLANVSSDDVVLDIGCGDGRVVFEAIKPPFSAKQAIGVDIDPALVAQCQRSPQATDKTTFILDDWIHIDMSHVTVITLFFLPHESIARLLAQKCRPGTRVVTYVFSIQEWTPQMTATTVPFLKESGNSPLFLYYV</sequence>
<dbReference type="PANTHER" id="PTHR13610:SF11">
    <property type="entry name" value="METHYLTRANSFERASE DOMAIN-CONTAINING PROTEIN"/>
    <property type="match status" value="1"/>
</dbReference>
<dbReference type="GO" id="GO:0016279">
    <property type="term" value="F:protein-lysine N-methyltransferase activity"/>
    <property type="evidence" value="ECO:0007669"/>
    <property type="project" value="InterPro"/>
</dbReference>
<dbReference type="GO" id="GO:0005739">
    <property type="term" value="C:mitochondrion"/>
    <property type="evidence" value="ECO:0007669"/>
    <property type="project" value="TreeGrafter"/>
</dbReference>
<evidence type="ECO:0000256" key="2">
    <source>
        <dbReference type="ARBA" id="ARBA00022603"/>
    </source>
</evidence>
<name>A0A6G0XWL2_9STRA</name>
<evidence type="ECO:0000313" key="6">
    <source>
        <dbReference type="EMBL" id="KAF0744954.1"/>
    </source>
</evidence>
<dbReference type="PANTHER" id="PTHR13610">
    <property type="entry name" value="METHYLTRANSFERASE DOMAIN-CONTAINING PROTEIN"/>
    <property type="match status" value="1"/>
</dbReference>
<dbReference type="GO" id="GO:1905706">
    <property type="term" value="P:regulation of mitochondrial ATP synthesis coupled proton transport"/>
    <property type="evidence" value="ECO:0007669"/>
    <property type="project" value="TreeGrafter"/>
</dbReference>
<dbReference type="InterPro" id="IPR029063">
    <property type="entry name" value="SAM-dependent_MTases_sf"/>
</dbReference>
<dbReference type="Gene3D" id="3.40.50.150">
    <property type="entry name" value="Vaccinia Virus protein VP39"/>
    <property type="match status" value="1"/>
</dbReference>
<keyword evidence="7" id="KW-1185">Reference proteome</keyword>
<dbReference type="Proteomes" id="UP000481153">
    <property type="component" value="Unassembled WGS sequence"/>
</dbReference>
<dbReference type="CDD" id="cd02440">
    <property type="entry name" value="AdoMet_MTases"/>
    <property type="match status" value="1"/>
</dbReference>
<dbReference type="GO" id="GO:0032259">
    <property type="term" value="P:methylation"/>
    <property type="evidence" value="ECO:0007669"/>
    <property type="project" value="UniProtKB-KW"/>
</dbReference>
<keyword evidence="4" id="KW-0949">S-adenosyl-L-methionine</keyword>
<dbReference type="InterPro" id="IPR025714">
    <property type="entry name" value="Methyltranfer_dom"/>
</dbReference>
<dbReference type="Pfam" id="PF13847">
    <property type="entry name" value="Methyltransf_31"/>
    <property type="match status" value="1"/>
</dbReference>
<keyword evidence="2" id="KW-0489">Methyltransferase</keyword>
<reference evidence="6 7" key="1">
    <citation type="submission" date="2019-07" db="EMBL/GenBank/DDBJ databases">
        <title>Genomics analysis of Aphanomyces spp. identifies a new class of oomycete effector associated with host adaptation.</title>
        <authorList>
            <person name="Gaulin E."/>
        </authorList>
    </citation>
    <scope>NUCLEOTIDE SEQUENCE [LARGE SCALE GENOMIC DNA]</scope>
    <source>
        <strain evidence="6 7">ATCC 201684</strain>
    </source>
</reference>
<dbReference type="InterPro" id="IPR026170">
    <property type="entry name" value="FAM173A/B"/>
</dbReference>
<feature type="domain" description="Methyltransferase" evidence="5">
    <location>
        <begin position="57"/>
        <end position="121"/>
    </location>
</feature>
<protein>
    <recommendedName>
        <fullName evidence="5">Methyltransferase domain-containing protein</fullName>
    </recommendedName>
</protein>
<dbReference type="EMBL" id="VJMJ01000003">
    <property type="protein sequence ID" value="KAF0744954.1"/>
    <property type="molecule type" value="Genomic_DNA"/>
</dbReference>
<organism evidence="6 7">
    <name type="scientific">Aphanomyces euteiches</name>
    <dbReference type="NCBI Taxonomy" id="100861"/>
    <lineage>
        <taxon>Eukaryota</taxon>
        <taxon>Sar</taxon>
        <taxon>Stramenopiles</taxon>
        <taxon>Oomycota</taxon>
        <taxon>Saprolegniomycetes</taxon>
        <taxon>Saprolegniales</taxon>
        <taxon>Verrucalvaceae</taxon>
        <taxon>Aphanomyces</taxon>
    </lineage>
</organism>
<evidence type="ECO:0000256" key="3">
    <source>
        <dbReference type="ARBA" id="ARBA00022679"/>
    </source>
</evidence>
<comment type="similarity">
    <text evidence="1">Belongs to the ANT/ATPSC lysine N-methyltransferase family.</text>
</comment>
<keyword evidence="3" id="KW-0808">Transferase</keyword>
<evidence type="ECO:0000256" key="1">
    <source>
        <dbReference type="ARBA" id="ARBA00010633"/>
    </source>
</evidence>
<evidence type="ECO:0000259" key="5">
    <source>
        <dbReference type="Pfam" id="PF13847"/>
    </source>
</evidence>
<gene>
    <name evidence="6" type="ORF">Ae201684_000540</name>
</gene>
<comment type="caution">
    <text evidence="6">The sequence shown here is derived from an EMBL/GenBank/DDBJ whole genome shotgun (WGS) entry which is preliminary data.</text>
</comment>
<proteinExistence type="inferred from homology"/>
<dbReference type="PROSITE" id="PS50096">
    <property type="entry name" value="IQ"/>
    <property type="match status" value="1"/>
</dbReference>